<keyword evidence="1" id="KW-1133">Transmembrane helix</keyword>
<sequence length="84" mass="9768">MPVSGCRDFLLAFLLPRTLAVRVRSAGRLNVANQRIGYFRFQLWTFLLVLFEVILSLFLFPQHYRLFHMCDQGAVHHDGNGCQK</sequence>
<protein>
    <submittedName>
        <fullName evidence="3">Uncharacterized protein</fullName>
    </submittedName>
</protein>
<evidence type="ECO:0000256" key="1">
    <source>
        <dbReference type="SAM" id="Phobius"/>
    </source>
</evidence>
<evidence type="ECO:0000256" key="2">
    <source>
        <dbReference type="SAM" id="SignalP"/>
    </source>
</evidence>
<gene>
    <name evidence="3" type="ORF">L210DRAFT_3557329</name>
</gene>
<feature type="signal peptide" evidence="2">
    <location>
        <begin position="1"/>
        <end position="20"/>
    </location>
</feature>
<reference evidence="3" key="2">
    <citation type="journal article" date="2020" name="Nat. Commun.">
        <title>Large-scale genome sequencing of mycorrhizal fungi provides insights into the early evolution of symbiotic traits.</title>
        <authorList>
            <person name="Miyauchi S."/>
            <person name="Kiss E."/>
            <person name="Kuo A."/>
            <person name="Drula E."/>
            <person name="Kohler A."/>
            <person name="Sanchez-Garcia M."/>
            <person name="Morin E."/>
            <person name="Andreopoulos B."/>
            <person name="Barry K.W."/>
            <person name="Bonito G."/>
            <person name="Buee M."/>
            <person name="Carver A."/>
            <person name="Chen C."/>
            <person name="Cichocki N."/>
            <person name="Clum A."/>
            <person name="Culley D."/>
            <person name="Crous P.W."/>
            <person name="Fauchery L."/>
            <person name="Girlanda M."/>
            <person name="Hayes R.D."/>
            <person name="Keri Z."/>
            <person name="LaButti K."/>
            <person name="Lipzen A."/>
            <person name="Lombard V."/>
            <person name="Magnuson J."/>
            <person name="Maillard F."/>
            <person name="Murat C."/>
            <person name="Nolan M."/>
            <person name="Ohm R.A."/>
            <person name="Pangilinan J."/>
            <person name="Pereira M.F."/>
            <person name="Perotto S."/>
            <person name="Peter M."/>
            <person name="Pfister S."/>
            <person name="Riley R."/>
            <person name="Sitrit Y."/>
            <person name="Stielow J.B."/>
            <person name="Szollosi G."/>
            <person name="Zifcakova L."/>
            <person name="Stursova M."/>
            <person name="Spatafora J.W."/>
            <person name="Tedersoo L."/>
            <person name="Vaario L.M."/>
            <person name="Yamada A."/>
            <person name="Yan M."/>
            <person name="Wang P."/>
            <person name="Xu J."/>
            <person name="Bruns T."/>
            <person name="Baldrian P."/>
            <person name="Vilgalys R."/>
            <person name="Dunand C."/>
            <person name="Henrissat B."/>
            <person name="Grigoriev I.V."/>
            <person name="Hibbett D."/>
            <person name="Nagy L.G."/>
            <person name="Martin F.M."/>
        </authorList>
    </citation>
    <scope>NUCLEOTIDE SEQUENCE</scope>
    <source>
        <strain evidence="3">BED1</strain>
    </source>
</reference>
<proteinExistence type="predicted"/>
<feature type="chain" id="PRO_5042058706" evidence="2">
    <location>
        <begin position="21"/>
        <end position="84"/>
    </location>
</feature>
<dbReference type="AlphaFoldDB" id="A0AAD4G9T2"/>
<evidence type="ECO:0000313" key="3">
    <source>
        <dbReference type="EMBL" id="KAF8433006.1"/>
    </source>
</evidence>
<accession>A0AAD4G9T2</accession>
<feature type="transmembrane region" description="Helical" evidence="1">
    <location>
        <begin position="41"/>
        <end position="60"/>
    </location>
</feature>
<comment type="caution">
    <text evidence="3">The sequence shown here is derived from an EMBL/GenBank/DDBJ whole genome shotgun (WGS) entry which is preliminary data.</text>
</comment>
<name>A0AAD4G9T2_BOLED</name>
<keyword evidence="4" id="KW-1185">Reference proteome</keyword>
<keyword evidence="2" id="KW-0732">Signal</keyword>
<reference evidence="3" key="1">
    <citation type="submission" date="2019-10" db="EMBL/GenBank/DDBJ databases">
        <authorList>
            <consortium name="DOE Joint Genome Institute"/>
            <person name="Kuo A."/>
            <person name="Miyauchi S."/>
            <person name="Kiss E."/>
            <person name="Drula E."/>
            <person name="Kohler A."/>
            <person name="Sanchez-Garcia M."/>
            <person name="Andreopoulos B."/>
            <person name="Barry K.W."/>
            <person name="Bonito G."/>
            <person name="Buee M."/>
            <person name="Carver A."/>
            <person name="Chen C."/>
            <person name="Cichocki N."/>
            <person name="Clum A."/>
            <person name="Culley D."/>
            <person name="Crous P.W."/>
            <person name="Fauchery L."/>
            <person name="Girlanda M."/>
            <person name="Hayes R."/>
            <person name="Keri Z."/>
            <person name="LaButti K."/>
            <person name="Lipzen A."/>
            <person name="Lombard V."/>
            <person name="Magnuson J."/>
            <person name="Maillard F."/>
            <person name="Morin E."/>
            <person name="Murat C."/>
            <person name="Nolan M."/>
            <person name="Ohm R."/>
            <person name="Pangilinan J."/>
            <person name="Pereira M."/>
            <person name="Perotto S."/>
            <person name="Peter M."/>
            <person name="Riley R."/>
            <person name="Sitrit Y."/>
            <person name="Stielow B."/>
            <person name="Szollosi G."/>
            <person name="Zifcakova L."/>
            <person name="Stursova M."/>
            <person name="Spatafora J.W."/>
            <person name="Tedersoo L."/>
            <person name="Vaario L.-M."/>
            <person name="Yamada A."/>
            <person name="Yan M."/>
            <person name="Wang P."/>
            <person name="Xu J."/>
            <person name="Bruns T."/>
            <person name="Baldrian P."/>
            <person name="Vilgalys R."/>
            <person name="Henrissat B."/>
            <person name="Grigoriev I.V."/>
            <person name="Hibbett D."/>
            <person name="Nagy L.G."/>
            <person name="Martin F.M."/>
        </authorList>
    </citation>
    <scope>NUCLEOTIDE SEQUENCE</scope>
    <source>
        <strain evidence="3">BED1</strain>
    </source>
</reference>
<dbReference type="EMBL" id="WHUW01000037">
    <property type="protein sequence ID" value="KAF8433006.1"/>
    <property type="molecule type" value="Genomic_DNA"/>
</dbReference>
<organism evidence="3 4">
    <name type="scientific">Boletus edulis BED1</name>
    <dbReference type="NCBI Taxonomy" id="1328754"/>
    <lineage>
        <taxon>Eukaryota</taxon>
        <taxon>Fungi</taxon>
        <taxon>Dikarya</taxon>
        <taxon>Basidiomycota</taxon>
        <taxon>Agaricomycotina</taxon>
        <taxon>Agaricomycetes</taxon>
        <taxon>Agaricomycetidae</taxon>
        <taxon>Boletales</taxon>
        <taxon>Boletineae</taxon>
        <taxon>Boletaceae</taxon>
        <taxon>Boletoideae</taxon>
        <taxon>Boletus</taxon>
    </lineage>
</organism>
<keyword evidence="1" id="KW-0472">Membrane</keyword>
<dbReference type="Proteomes" id="UP001194468">
    <property type="component" value="Unassembled WGS sequence"/>
</dbReference>
<keyword evidence="1" id="KW-0812">Transmembrane</keyword>
<evidence type="ECO:0000313" key="4">
    <source>
        <dbReference type="Proteomes" id="UP001194468"/>
    </source>
</evidence>